<comment type="catalytic activity">
    <reaction evidence="1 4">
        <text>D-cellobiose = beta-D-glucosyl-(1-&gt;4)-D-mannopyranose</text>
        <dbReference type="Rhea" id="RHEA:23384"/>
        <dbReference type="ChEBI" id="CHEBI:17057"/>
        <dbReference type="ChEBI" id="CHEBI:47931"/>
        <dbReference type="EC" id="5.1.3.11"/>
    </reaction>
</comment>
<keyword evidence="3 4" id="KW-0413">Isomerase</keyword>
<dbReference type="InterPro" id="IPR012341">
    <property type="entry name" value="6hp_glycosidase-like_sf"/>
</dbReference>
<dbReference type="Pfam" id="PF07221">
    <property type="entry name" value="GlcNAc_2-epim"/>
    <property type="match status" value="1"/>
</dbReference>
<name>A0ABW0QYK1_9BACL</name>
<dbReference type="InterPro" id="IPR008928">
    <property type="entry name" value="6-hairpin_glycosidase_sf"/>
</dbReference>
<protein>
    <recommendedName>
        <fullName evidence="4">Cellobiose 2-epimerase</fullName>
        <shortName evidence="4">CE</shortName>
        <ecNumber evidence="4">5.1.3.11</ecNumber>
    </recommendedName>
</protein>
<dbReference type="RefSeq" id="WP_378111075.1">
    <property type="nucleotide sequence ID" value="NZ_JBHSNC010000021.1"/>
</dbReference>
<comment type="similarity">
    <text evidence="2">Belongs to the N-acylglucosamine 2-epimerase family.</text>
</comment>
<dbReference type="EC" id="5.1.3.11" evidence="4"/>
<dbReference type="InterPro" id="IPR010819">
    <property type="entry name" value="AGE/CE"/>
</dbReference>
<dbReference type="HAMAP" id="MF_00929">
    <property type="entry name" value="Cellobiose_2_epim"/>
    <property type="match status" value="1"/>
</dbReference>
<evidence type="ECO:0000256" key="4">
    <source>
        <dbReference type="HAMAP-Rule" id="MF_00929"/>
    </source>
</evidence>
<evidence type="ECO:0000256" key="3">
    <source>
        <dbReference type="ARBA" id="ARBA00023235"/>
    </source>
</evidence>
<dbReference type="Proteomes" id="UP001596108">
    <property type="component" value="Unassembled WGS sequence"/>
</dbReference>
<accession>A0ABW0QYK1</accession>
<evidence type="ECO:0000256" key="2">
    <source>
        <dbReference type="ARBA" id="ARBA00008558"/>
    </source>
</evidence>
<comment type="similarity">
    <text evidence="4">Belongs to the cellobiose 2-epimerase family.</text>
</comment>
<reference evidence="6" key="1">
    <citation type="journal article" date="2019" name="Int. J. Syst. Evol. Microbiol.">
        <title>The Global Catalogue of Microorganisms (GCM) 10K type strain sequencing project: providing services to taxonomists for standard genome sequencing and annotation.</title>
        <authorList>
            <consortium name="The Broad Institute Genomics Platform"/>
            <consortium name="The Broad Institute Genome Sequencing Center for Infectious Disease"/>
            <person name="Wu L."/>
            <person name="Ma J."/>
        </authorList>
    </citation>
    <scope>NUCLEOTIDE SEQUENCE [LARGE SCALE GENOMIC DNA]</scope>
    <source>
        <strain evidence="6">CGMCC 1.18578</strain>
    </source>
</reference>
<comment type="caution">
    <text evidence="5">The sequence shown here is derived from an EMBL/GenBank/DDBJ whole genome shotgun (WGS) entry which is preliminary data.</text>
</comment>
<dbReference type="EMBL" id="JBHSNC010000021">
    <property type="protein sequence ID" value="MFC5529210.1"/>
    <property type="molecule type" value="Genomic_DNA"/>
</dbReference>
<evidence type="ECO:0000313" key="6">
    <source>
        <dbReference type="Proteomes" id="UP001596108"/>
    </source>
</evidence>
<gene>
    <name evidence="5" type="ORF">ACFPQ4_07065</name>
</gene>
<sequence>MNEALTTARWRSELEDELKQTILGFWMRHTIDEKHGGFIGEIKHDMTIVEDADKGLVLNARILWTFSSAYRTYREEAYLKIAERAYEELDSIFRDQANGGLYWMVDVAGNPVQDKKQVYGQAFAIYALTEFYRAAGTEEALNWAKELYLLIEKHAYDPAHRGYIEALSADWTPTSDLSLSGKDLNERKSMNTHLHVLEAYTNLYRVWQPEGLRMKLADLIDIHLDKIVNPANHHFLLFFDDEWASKSEHVSYGHDIEGSWLLCEAAEVLGDEARIERVRAEAIAMADVTIAEGIDANGGVFNEADGEGHLDDTKDWWPQAEAMVGFLNAYQLTGEAKYLQAARNSWAFTKKYISDAEHGEWHWQVTREGVPVTTHPKVDPWKCPYHNGRACLEGLERLAHIEAQH</sequence>
<evidence type="ECO:0000313" key="5">
    <source>
        <dbReference type="EMBL" id="MFC5529210.1"/>
    </source>
</evidence>
<dbReference type="Gene3D" id="1.50.10.10">
    <property type="match status" value="1"/>
</dbReference>
<dbReference type="PANTHER" id="PTHR15108">
    <property type="entry name" value="N-ACYLGLUCOSAMINE-2-EPIMERASE"/>
    <property type="match status" value="1"/>
</dbReference>
<dbReference type="InterPro" id="IPR028584">
    <property type="entry name" value="Cellobiose_2_epim"/>
</dbReference>
<organism evidence="5 6">
    <name type="scientific">Cohnella yongneupensis</name>
    <dbReference type="NCBI Taxonomy" id="425006"/>
    <lineage>
        <taxon>Bacteria</taxon>
        <taxon>Bacillati</taxon>
        <taxon>Bacillota</taxon>
        <taxon>Bacilli</taxon>
        <taxon>Bacillales</taxon>
        <taxon>Paenibacillaceae</taxon>
        <taxon>Cohnella</taxon>
    </lineage>
</organism>
<dbReference type="SUPFAM" id="SSF48208">
    <property type="entry name" value="Six-hairpin glycosidases"/>
    <property type="match status" value="1"/>
</dbReference>
<evidence type="ECO:0000256" key="1">
    <source>
        <dbReference type="ARBA" id="ARBA00001470"/>
    </source>
</evidence>
<comment type="function">
    <text evidence="4">Catalyzes the reversible epimerization of cellobiose to 4-O-beta-D-glucopyranosyl-D-mannose (Glc-Man).</text>
</comment>
<keyword evidence="6" id="KW-1185">Reference proteome</keyword>
<proteinExistence type="inferred from homology"/>